<evidence type="ECO:0000313" key="3">
    <source>
        <dbReference type="EMBL" id="SDL54521.1"/>
    </source>
</evidence>
<dbReference type="InterPro" id="IPR015943">
    <property type="entry name" value="WD40/YVTN_repeat-like_dom_sf"/>
</dbReference>
<feature type="transmembrane region" description="Helical" evidence="1">
    <location>
        <begin position="47"/>
        <end position="65"/>
    </location>
</feature>
<name>A0A1G9KXT5_9ACTN</name>
<dbReference type="EMBL" id="FNGP01000003">
    <property type="protein sequence ID" value="SDL54521.1"/>
    <property type="molecule type" value="Genomic_DNA"/>
</dbReference>
<sequence>MNSELSPFQRGGQDLPVTFVAPVPSRAGDAIDLDAAVDRSRGRRRGITAAVAVLVLAVLAGQWVLRPPQADWLEAGLVVGLEQPPPAMASVHAFGRVGGMELTARVSLGGRTVQVRSVTNEGRTTLWEREVGADRPIGAVSLVGNAADRRALLVLSTPRTLAPGAEDERDVVVALNLDDGRELSRRDWDPAHRLVPSDDGRIYRLDTGTSEIQAMQDINSVSWRTTIDPYMWLGHAPELRRHGGWLLLVPEDEGRRATMRGGDVFLTALDPATGAIPGWLAVAGPGERFQRQALEDLFVEHSVGAGERVVRARRWSDGAVRWQRFDAGLIPLAVDGKLYATSSTLEGTRLMRLDPADGGLLWERELEGTMTLLLGGDEGLVAVTPDRWAITVLDEDSGEVRAELPYEGAPHLGTGSYFSAGLSPAGDLVLSRRGLGDGALEWRETYRGFRAVTQVGPRLLLVAPEEQRLSPLYPP</sequence>
<dbReference type="InterPro" id="IPR011047">
    <property type="entry name" value="Quinoprotein_ADH-like_sf"/>
</dbReference>
<keyword evidence="1" id="KW-1133">Transmembrane helix</keyword>
<dbReference type="Gene3D" id="2.130.10.10">
    <property type="entry name" value="YVTN repeat-like/Quinoprotein amine dehydrogenase"/>
    <property type="match status" value="1"/>
</dbReference>
<organism evidence="3 4">
    <name type="scientific">Tessaracoccus oleiagri</name>
    <dbReference type="NCBI Taxonomy" id="686624"/>
    <lineage>
        <taxon>Bacteria</taxon>
        <taxon>Bacillati</taxon>
        <taxon>Actinomycetota</taxon>
        <taxon>Actinomycetes</taxon>
        <taxon>Propionibacteriales</taxon>
        <taxon>Propionibacteriaceae</taxon>
        <taxon>Tessaracoccus</taxon>
    </lineage>
</organism>
<gene>
    <name evidence="3" type="ORF">SAMN04488242_1884</name>
</gene>
<protein>
    <recommendedName>
        <fullName evidence="2">Pyrrolo-quinoline quinone repeat domain-containing protein</fullName>
    </recommendedName>
</protein>
<dbReference type="Proteomes" id="UP000199475">
    <property type="component" value="Unassembled WGS sequence"/>
</dbReference>
<dbReference type="AlphaFoldDB" id="A0A1G9KXT5"/>
<feature type="domain" description="Pyrrolo-quinoline quinone repeat" evidence="2">
    <location>
        <begin position="310"/>
        <end position="400"/>
    </location>
</feature>
<keyword evidence="4" id="KW-1185">Reference proteome</keyword>
<evidence type="ECO:0000313" key="4">
    <source>
        <dbReference type="Proteomes" id="UP000199475"/>
    </source>
</evidence>
<reference evidence="3 4" key="1">
    <citation type="submission" date="2016-10" db="EMBL/GenBank/DDBJ databases">
        <authorList>
            <person name="de Groot N.N."/>
        </authorList>
    </citation>
    <scope>NUCLEOTIDE SEQUENCE [LARGE SCALE GENOMIC DNA]</scope>
    <source>
        <strain evidence="3 4">CGMCC 1.9159</strain>
    </source>
</reference>
<dbReference type="OrthoDB" id="8244332at2"/>
<evidence type="ECO:0000259" key="2">
    <source>
        <dbReference type="Pfam" id="PF13360"/>
    </source>
</evidence>
<evidence type="ECO:0000256" key="1">
    <source>
        <dbReference type="SAM" id="Phobius"/>
    </source>
</evidence>
<dbReference type="Pfam" id="PF13360">
    <property type="entry name" value="PQQ_2"/>
    <property type="match status" value="1"/>
</dbReference>
<dbReference type="SUPFAM" id="SSF50998">
    <property type="entry name" value="Quinoprotein alcohol dehydrogenase-like"/>
    <property type="match status" value="1"/>
</dbReference>
<keyword evidence="1" id="KW-0812">Transmembrane</keyword>
<accession>A0A1G9KXT5</accession>
<proteinExistence type="predicted"/>
<dbReference type="InterPro" id="IPR002372">
    <property type="entry name" value="PQQ_rpt_dom"/>
</dbReference>
<keyword evidence="1" id="KW-0472">Membrane</keyword>
<dbReference type="RefSeq" id="WP_093251357.1">
    <property type="nucleotide sequence ID" value="NZ_FNGP01000003.1"/>
</dbReference>